<evidence type="ECO:0000256" key="2">
    <source>
        <dbReference type="SAM" id="SignalP"/>
    </source>
</evidence>
<keyword evidence="4" id="KW-1185">Reference proteome</keyword>
<dbReference type="AlphaFoldDB" id="A0A2R8B2H8"/>
<evidence type="ECO:0000256" key="1">
    <source>
        <dbReference type="ARBA" id="ARBA00022729"/>
    </source>
</evidence>
<name>A0A2R8B2H8_9RHOB</name>
<dbReference type="Proteomes" id="UP000244924">
    <property type="component" value="Unassembled WGS sequence"/>
</dbReference>
<gene>
    <name evidence="3" type="ORF">DEA8626_00276</name>
</gene>
<evidence type="ECO:0000313" key="4">
    <source>
        <dbReference type="Proteomes" id="UP000244924"/>
    </source>
</evidence>
<dbReference type="Pfam" id="PF13517">
    <property type="entry name" value="FG-GAP_3"/>
    <property type="match status" value="1"/>
</dbReference>
<accession>A0A2R8B2H8</accession>
<proteinExistence type="predicted"/>
<dbReference type="InterPro" id="IPR028994">
    <property type="entry name" value="Integrin_alpha_N"/>
</dbReference>
<reference evidence="3 4" key="1">
    <citation type="submission" date="2018-03" db="EMBL/GenBank/DDBJ databases">
        <authorList>
            <person name="Keele B.F."/>
        </authorList>
    </citation>
    <scope>NUCLEOTIDE SEQUENCE [LARGE SCALE GENOMIC DNA]</scope>
    <source>
        <strain evidence="3 4">CECT 8626</strain>
    </source>
</reference>
<sequence>MSNGARRSGSLLRKRRACAMLGPVALALALLAGRQLAAAGIVAADYAGPTMRYPHGALGDTIEHDTLSVRLDDGRRLAARFPDTIVFEDTAPRLADLDGDGLAEVIVVESHEARGARLAVWGLKDGKLARLAATPFIGRRFRWLAPAGAADLDGDRRIEIAYVETPHLGKKLKIVRLEGDRLVPVAEAEGLTNHRIGEPFIEGGIAHCDGRPTILLANAGWTRIIGALLDGGEVATMDRARYRGPDSFNHVPGCD</sequence>
<dbReference type="SUPFAM" id="SSF69318">
    <property type="entry name" value="Integrin alpha N-terminal domain"/>
    <property type="match status" value="1"/>
</dbReference>
<feature type="chain" id="PRO_5015360429" description="FG-GAP repeat protein" evidence="2">
    <location>
        <begin position="38"/>
        <end position="255"/>
    </location>
</feature>
<feature type="signal peptide" evidence="2">
    <location>
        <begin position="1"/>
        <end position="37"/>
    </location>
</feature>
<organism evidence="3 4">
    <name type="scientific">Albidovulum aquaemixtae</name>
    <dbReference type="NCBI Taxonomy" id="1542388"/>
    <lineage>
        <taxon>Bacteria</taxon>
        <taxon>Pseudomonadati</taxon>
        <taxon>Pseudomonadota</taxon>
        <taxon>Alphaproteobacteria</taxon>
        <taxon>Rhodobacterales</taxon>
        <taxon>Paracoccaceae</taxon>
        <taxon>Albidovulum</taxon>
    </lineage>
</organism>
<dbReference type="InterPro" id="IPR013517">
    <property type="entry name" value="FG-GAP"/>
</dbReference>
<keyword evidence="1 2" id="KW-0732">Signal</keyword>
<evidence type="ECO:0008006" key="5">
    <source>
        <dbReference type="Google" id="ProtNLM"/>
    </source>
</evidence>
<protein>
    <recommendedName>
        <fullName evidence="5">FG-GAP repeat protein</fullName>
    </recommendedName>
</protein>
<dbReference type="EMBL" id="OMOQ01000001">
    <property type="protein sequence ID" value="SPH16765.1"/>
    <property type="molecule type" value="Genomic_DNA"/>
</dbReference>
<evidence type="ECO:0000313" key="3">
    <source>
        <dbReference type="EMBL" id="SPH16765.1"/>
    </source>
</evidence>